<accession>A0A923KQV1</accession>
<reference evidence="1" key="2">
    <citation type="submission" date="2020-10" db="EMBL/GenBank/DDBJ databases">
        <title>Comparative genomics of the Acetobacterium genus.</title>
        <authorList>
            <person name="Marshall C."/>
            <person name="May H."/>
            <person name="Norman S."/>
        </authorList>
    </citation>
    <scope>NUCLEOTIDE SEQUENCE</scope>
    <source>
        <strain evidence="1">DER-2019</strain>
    </source>
</reference>
<dbReference type="AlphaFoldDB" id="A0A923KQV1"/>
<dbReference type="Proteomes" id="UP000616595">
    <property type="component" value="Unassembled WGS sequence"/>
</dbReference>
<keyword evidence="2" id="KW-1185">Reference proteome</keyword>
<sequence>MYNYILGQWVMARVSQEWVMACVPKFITAEQCAVILATPQTPGTLKMEN</sequence>
<evidence type="ECO:0000313" key="1">
    <source>
        <dbReference type="EMBL" id="MBC3889519.1"/>
    </source>
</evidence>
<evidence type="ECO:0000313" key="2">
    <source>
        <dbReference type="Proteomes" id="UP000616595"/>
    </source>
</evidence>
<name>A0A923KQV1_9FIRM</name>
<comment type="caution">
    <text evidence="1">The sequence shown here is derived from an EMBL/GenBank/DDBJ whole genome shotgun (WGS) entry which is preliminary data.</text>
</comment>
<dbReference type="EMBL" id="WJBD01000019">
    <property type="protein sequence ID" value="MBC3889519.1"/>
    <property type="molecule type" value="Genomic_DNA"/>
</dbReference>
<gene>
    <name evidence="1" type="ORF">GH810_14490</name>
</gene>
<reference evidence="1" key="1">
    <citation type="submission" date="2019-10" db="EMBL/GenBank/DDBJ databases">
        <authorList>
            <person name="Ross D.E."/>
            <person name="Gulliver D."/>
        </authorList>
    </citation>
    <scope>NUCLEOTIDE SEQUENCE</scope>
    <source>
        <strain evidence="1">DER-2019</strain>
    </source>
</reference>
<evidence type="ECO:0008006" key="3">
    <source>
        <dbReference type="Google" id="ProtNLM"/>
    </source>
</evidence>
<protein>
    <recommendedName>
        <fullName evidence="3">XkdX family protein</fullName>
    </recommendedName>
</protein>
<proteinExistence type="predicted"/>
<organism evidence="1 2">
    <name type="scientific">Acetobacterium paludosum</name>
    <dbReference type="NCBI Taxonomy" id="52693"/>
    <lineage>
        <taxon>Bacteria</taxon>
        <taxon>Bacillati</taxon>
        <taxon>Bacillota</taxon>
        <taxon>Clostridia</taxon>
        <taxon>Eubacteriales</taxon>
        <taxon>Eubacteriaceae</taxon>
        <taxon>Acetobacterium</taxon>
    </lineage>
</organism>
<dbReference type="RefSeq" id="WP_170254039.1">
    <property type="nucleotide sequence ID" value="NZ_RXYA01000018.1"/>
</dbReference>